<evidence type="ECO:0000256" key="1">
    <source>
        <dbReference type="ARBA" id="ARBA00004193"/>
    </source>
</evidence>
<sequence length="318" mass="35749">MKTKNRYTIIHVFIAVMLLLVAGCSQTEKNTVETQATNSTEGNSSKTRVIEHSLGETEIPENPERIFVTLQRIADPMLALGIKPHAISAYGDLSYLDGQLNEVKVFDEYPLNVEAILAEAPDLIVADPWTDQERYEQLSKIAPTVVIDGNDWREFFPNVAEVFGKEKEYKQWMEAYKKKADEAKAQLEKELKDETVMILRVQQDFIGVWSGSGGASAVLFEDLGLTPHEKVTNDWNELSLEALPDFDADHIFLEVRSTAEGSQKYFDDNMKDSSIWNNMKAVKNGNVYPVSSDVWVEGDGPIGRDQIIDQVLEDLTGN</sequence>
<evidence type="ECO:0000313" key="8">
    <source>
        <dbReference type="EMBL" id="ART75428.1"/>
    </source>
</evidence>
<protein>
    <recommendedName>
        <fullName evidence="7">Fe/B12 periplasmic-binding domain-containing protein</fullName>
    </recommendedName>
</protein>
<keyword evidence="3" id="KW-0813">Transport</keyword>
<feature type="signal peptide" evidence="6">
    <location>
        <begin position="1"/>
        <end position="27"/>
    </location>
</feature>
<name>A0ABM6KGX7_9BACI</name>
<dbReference type="InterPro" id="IPR002491">
    <property type="entry name" value="ABC_transptr_periplasmic_BD"/>
</dbReference>
<comment type="similarity">
    <text evidence="2">Belongs to the bacterial solute-binding protein 8 family.</text>
</comment>
<feature type="domain" description="Fe/B12 periplasmic-binding" evidence="7">
    <location>
        <begin position="65"/>
        <end position="318"/>
    </location>
</feature>
<feature type="coiled-coil region" evidence="5">
    <location>
        <begin position="173"/>
        <end position="204"/>
    </location>
</feature>
<dbReference type="PANTHER" id="PTHR30532:SF1">
    <property type="entry name" value="IRON(3+)-HYDROXAMATE-BINDING PROTEIN FHUD"/>
    <property type="match status" value="1"/>
</dbReference>
<dbReference type="Gene3D" id="3.40.50.1980">
    <property type="entry name" value="Nitrogenase molybdenum iron protein domain"/>
    <property type="match status" value="2"/>
</dbReference>
<evidence type="ECO:0000259" key="7">
    <source>
        <dbReference type="PROSITE" id="PS50983"/>
    </source>
</evidence>
<keyword evidence="4 6" id="KW-0732">Signal</keyword>
<evidence type="ECO:0000256" key="6">
    <source>
        <dbReference type="SAM" id="SignalP"/>
    </source>
</evidence>
<keyword evidence="9" id="KW-1185">Reference proteome</keyword>
<dbReference type="Proteomes" id="UP000195573">
    <property type="component" value="Chromosome"/>
</dbReference>
<accession>A0ABM6KGX7</accession>
<gene>
    <name evidence="8" type="ORF">B4U37_04935</name>
</gene>
<evidence type="ECO:0000256" key="3">
    <source>
        <dbReference type="ARBA" id="ARBA00022448"/>
    </source>
</evidence>
<dbReference type="EMBL" id="CP020880">
    <property type="protein sequence ID" value="ART75428.1"/>
    <property type="molecule type" value="Genomic_DNA"/>
</dbReference>
<dbReference type="GeneID" id="96737773"/>
<proteinExistence type="inferred from homology"/>
<dbReference type="InterPro" id="IPR051313">
    <property type="entry name" value="Bact_iron-sidero_bind"/>
</dbReference>
<dbReference type="SUPFAM" id="SSF53807">
    <property type="entry name" value="Helical backbone' metal receptor"/>
    <property type="match status" value="1"/>
</dbReference>
<evidence type="ECO:0000256" key="2">
    <source>
        <dbReference type="ARBA" id="ARBA00008814"/>
    </source>
</evidence>
<dbReference type="Pfam" id="PF01497">
    <property type="entry name" value="Peripla_BP_2"/>
    <property type="match status" value="1"/>
</dbReference>
<feature type="chain" id="PRO_5046140289" description="Fe/B12 periplasmic-binding domain-containing protein" evidence="6">
    <location>
        <begin position="28"/>
        <end position="318"/>
    </location>
</feature>
<reference evidence="8 9" key="1">
    <citation type="submission" date="2017-04" db="EMBL/GenBank/DDBJ databases">
        <title>Complete Genome Sequence of the Bacillus horikoshii 20a strain from Cuatro Cienegas, Coahuila, Mexico.</title>
        <authorList>
            <person name="Zarza E."/>
            <person name="Alcaraz L.D."/>
            <person name="Aguilar-Salinas B."/>
            <person name="Islas A."/>
            <person name="Olmedo-Alvarez G."/>
        </authorList>
    </citation>
    <scope>NUCLEOTIDE SEQUENCE [LARGE SCALE GENOMIC DNA]</scope>
    <source>
        <strain evidence="8 9">20a</strain>
    </source>
</reference>
<organism evidence="8 9">
    <name type="scientific">Sutcliffiella horikoshii</name>
    <dbReference type="NCBI Taxonomy" id="79883"/>
    <lineage>
        <taxon>Bacteria</taxon>
        <taxon>Bacillati</taxon>
        <taxon>Bacillota</taxon>
        <taxon>Bacilli</taxon>
        <taxon>Bacillales</taxon>
        <taxon>Bacillaceae</taxon>
        <taxon>Sutcliffiella</taxon>
    </lineage>
</organism>
<evidence type="ECO:0000256" key="4">
    <source>
        <dbReference type="ARBA" id="ARBA00022729"/>
    </source>
</evidence>
<evidence type="ECO:0000256" key="5">
    <source>
        <dbReference type="SAM" id="Coils"/>
    </source>
</evidence>
<dbReference type="PANTHER" id="PTHR30532">
    <property type="entry name" value="IRON III DICITRATE-BINDING PERIPLASMIC PROTEIN"/>
    <property type="match status" value="1"/>
</dbReference>
<evidence type="ECO:0000313" key="9">
    <source>
        <dbReference type="Proteomes" id="UP000195573"/>
    </source>
</evidence>
<dbReference type="PROSITE" id="PS51257">
    <property type="entry name" value="PROKAR_LIPOPROTEIN"/>
    <property type="match status" value="1"/>
</dbReference>
<keyword evidence="5" id="KW-0175">Coiled coil</keyword>
<dbReference type="PROSITE" id="PS50983">
    <property type="entry name" value="FE_B12_PBP"/>
    <property type="match status" value="1"/>
</dbReference>
<comment type="subcellular location">
    <subcellularLocation>
        <location evidence="1">Cell membrane</location>
        <topology evidence="1">Lipid-anchor</topology>
    </subcellularLocation>
</comment>
<dbReference type="RefSeq" id="WP_088017348.1">
    <property type="nucleotide sequence ID" value="NZ_CP020880.1"/>
</dbReference>